<dbReference type="Proteomes" id="UP000605986">
    <property type="component" value="Unassembled WGS sequence"/>
</dbReference>
<dbReference type="AlphaFoldDB" id="A0A8H4KU79"/>
<name>A0A8H4KU79_9HYPO</name>
<dbReference type="OrthoDB" id="4939762at2759"/>
<evidence type="ECO:0000256" key="1">
    <source>
        <dbReference type="SAM" id="MobiDB-lite"/>
    </source>
</evidence>
<evidence type="ECO:0000313" key="2">
    <source>
        <dbReference type="EMBL" id="KAF4456312.1"/>
    </source>
</evidence>
<accession>A0A8H4KU79</accession>
<organism evidence="2 3">
    <name type="scientific">Fusarium austroafricanum</name>
    <dbReference type="NCBI Taxonomy" id="2364996"/>
    <lineage>
        <taxon>Eukaryota</taxon>
        <taxon>Fungi</taxon>
        <taxon>Dikarya</taxon>
        <taxon>Ascomycota</taxon>
        <taxon>Pezizomycotina</taxon>
        <taxon>Sordariomycetes</taxon>
        <taxon>Hypocreomycetidae</taxon>
        <taxon>Hypocreales</taxon>
        <taxon>Nectriaceae</taxon>
        <taxon>Fusarium</taxon>
        <taxon>Fusarium concolor species complex</taxon>
    </lineage>
</organism>
<sequence length="369" mass="40780">MSAPPLAGLGRDSVPLNLMSAHFKNHLFYSSNHRLEEAKAKGLTLDDIFIGDDCLTTWADRAWDPTQECLHDVIQAQLCSHEEVWEAGILAAQDVVFKSNRKLAEARALADEAIQFLYQDGIDEHDEHEDSSSPEENDMEYVAASIATPVGEIAGASSSDASMTMDLASPYTSDSSSDSDSDSDNDDDNYFGMSDGELFDDEFSVDNLFDAEPLFLDSDDDDEPNVFHDAQVLGLPKYLANVDLELYIAEDEDDDEIDDLPEMELAIDQEAYERLFGIDGAVDLEIEGGRIICTGELFEEDQEMILDEMSDDSTLDLEEGEIGEWDQVGEGEEMGDGDLLNDLENDAADAAQPEAAEDMFLETEEGLEW</sequence>
<keyword evidence="3" id="KW-1185">Reference proteome</keyword>
<proteinExistence type="predicted"/>
<gene>
    <name evidence="2" type="ORF">F53441_1532</name>
</gene>
<comment type="caution">
    <text evidence="2">The sequence shown here is derived from an EMBL/GenBank/DDBJ whole genome shotgun (WGS) entry which is preliminary data.</text>
</comment>
<protein>
    <submittedName>
        <fullName evidence="2">Uncharacterized protein</fullName>
    </submittedName>
</protein>
<evidence type="ECO:0000313" key="3">
    <source>
        <dbReference type="Proteomes" id="UP000605986"/>
    </source>
</evidence>
<feature type="compositionally biased region" description="Acidic residues" evidence="1">
    <location>
        <begin position="177"/>
        <end position="189"/>
    </location>
</feature>
<reference evidence="2" key="1">
    <citation type="submission" date="2020-01" db="EMBL/GenBank/DDBJ databases">
        <title>Identification and distribution of gene clusters putatively required for synthesis of sphingolipid metabolism inhibitors in phylogenetically diverse species of the filamentous fungus Fusarium.</title>
        <authorList>
            <person name="Kim H.-S."/>
            <person name="Busman M."/>
            <person name="Brown D.W."/>
            <person name="Divon H."/>
            <person name="Uhlig S."/>
            <person name="Proctor R.H."/>
        </authorList>
    </citation>
    <scope>NUCLEOTIDE SEQUENCE</scope>
    <source>
        <strain evidence="2">NRRL 53441</strain>
    </source>
</reference>
<feature type="region of interest" description="Disordered" evidence="1">
    <location>
        <begin position="165"/>
        <end position="195"/>
    </location>
</feature>
<dbReference type="EMBL" id="JAADJG010000062">
    <property type="protein sequence ID" value="KAF4456312.1"/>
    <property type="molecule type" value="Genomic_DNA"/>
</dbReference>